<keyword evidence="1 3" id="KW-0732">Signal</keyword>
<dbReference type="Gene3D" id="6.10.250.3150">
    <property type="match status" value="1"/>
</dbReference>
<feature type="coiled-coil region" evidence="2">
    <location>
        <begin position="226"/>
        <end position="264"/>
    </location>
</feature>
<dbReference type="PANTHER" id="PTHR21666:SF289">
    <property type="entry name" value="L-ALA--D-GLU ENDOPEPTIDASE"/>
    <property type="match status" value="1"/>
</dbReference>
<dbReference type="KEGG" id="muc:MuYL_4161"/>
<feature type="coiled-coil region" evidence="2">
    <location>
        <begin position="158"/>
        <end position="196"/>
    </location>
</feature>
<feature type="chain" id="PRO_5013098565" evidence="3">
    <location>
        <begin position="22"/>
        <end position="434"/>
    </location>
</feature>
<dbReference type="InterPro" id="IPR050570">
    <property type="entry name" value="Cell_wall_metabolism_enzyme"/>
</dbReference>
<evidence type="ECO:0000256" key="2">
    <source>
        <dbReference type="SAM" id="Coils"/>
    </source>
</evidence>
<dbReference type="EMBL" id="CP022743">
    <property type="protein sequence ID" value="ASU36046.1"/>
    <property type="molecule type" value="Genomic_DNA"/>
</dbReference>
<protein>
    <submittedName>
        <fullName evidence="5">Peptidase M23</fullName>
    </submittedName>
</protein>
<sequence>MRIFKAVFFLVLVFAAFSVHAQTSADLKRQREALTQQLEQLNREYQETASNKKTTLKQLNLLKQQINIREQKISNINSEVRNLDNQISESNHSVRNLQSQLDQLKKEYAAMVLFTYRNQSAYNKLMFIFASKDFNQAYKRLKYLQQIGTYRERQANYIQETQTELHVKINELDKNKKEKNNLLVDQEKEKKTLGDEKNAQVQVVADLSKHEGLLKQQQQDIQKKIAKKNKEIAATIRREIEEARRKAEEEARAAARAAAAAAAKAKAENREVATPKVRTINKNSSNSEVLNATPEAAKLSSDFLDNRGSLPWPVANGSVKQGFGIYYDETRIKNESLGWDIKTNAGASVRAVFQGEVSNVKDVSGTYLVVIKHGEYFTAYSNLKSVTVRAGQKVTTKQVIGTVATDSSTGDAIVSFSLYKGTNPVNPKIWLAPN</sequence>
<evidence type="ECO:0000259" key="4">
    <source>
        <dbReference type="Pfam" id="PF01551"/>
    </source>
</evidence>
<keyword evidence="2" id="KW-0175">Coiled coil</keyword>
<evidence type="ECO:0000256" key="3">
    <source>
        <dbReference type="SAM" id="SignalP"/>
    </source>
</evidence>
<keyword evidence="6" id="KW-1185">Reference proteome</keyword>
<name>A0A223P1U0_9SPHI</name>
<accession>A0A223P1U0</accession>
<dbReference type="Gene3D" id="2.70.70.10">
    <property type="entry name" value="Glucose Permease (Domain IIA)"/>
    <property type="match status" value="1"/>
</dbReference>
<dbReference type="PANTHER" id="PTHR21666">
    <property type="entry name" value="PEPTIDASE-RELATED"/>
    <property type="match status" value="1"/>
</dbReference>
<dbReference type="Pfam" id="PF01551">
    <property type="entry name" value="Peptidase_M23"/>
    <property type="match status" value="1"/>
</dbReference>
<proteinExistence type="predicted"/>
<feature type="signal peptide" evidence="3">
    <location>
        <begin position="1"/>
        <end position="21"/>
    </location>
</feature>
<evidence type="ECO:0000256" key="1">
    <source>
        <dbReference type="ARBA" id="ARBA00022729"/>
    </source>
</evidence>
<reference evidence="5 6" key="1">
    <citation type="submission" date="2017-08" db="EMBL/GenBank/DDBJ databases">
        <title>Complete genome sequence of Mucilaginibacter sp. strain BJC16-A31.</title>
        <authorList>
            <consortium name="Henan University of Science and Technology"/>
            <person name="You X."/>
        </authorList>
    </citation>
    <scope>NUCLEOTIDE SEQUENCE [LARGE SCALE GENOMIC DNA]</scope>
    <source>
        <strain evidence="5 6">BJC16-A31</strain>
    </source>
</reference>
<evidence type="ECO:0000313" key="5">
    <source>
        <dbReference type="EMBL" id="ASU36046.1"/>
    </source>
</evidence>
<feature type="coiled-coil region" evidence="2">
    <location>
        <begin position="24"/>
        <end position="107"/>
    </location>
</feature>
<dbReference type="OrthoDB" id="9815884at2"/>
<dbReference type="AlphaFoldDB" id="A0A223P1U0"/>
<dbReference type="InterPro" id="IPR011055">
    <property type="entry name" value="Dup_hybrid_motif"/>
</dbReference>
<evidence type="ECO:0000313" key="6">
    <source>
        <dbReference type="Proteomes" id="UP000215002"/>
    </source>
</evidence>
<gene>
    <name evidence="5" type="ORF">MuYL_4161</name>
</gene>
<dbReference type="SUPFAM" id="SSF51261">
    <property type="entry name" value="Duplicated hybrid motif"/>
    <property type="match status" value="1"/>
</dbReference>
<feature type="domain" description="M23ase beta-sheet core" evidence="4">
    <location>
        <begin position="337"/>
        <end position="427"/>
    </location>
</feature>
<organism evidence="5 6">
    <name type="scientific">Mucilaginibacter xinganensis</name>
    <dbReference type="NCBI Taxonomy" id="1234841"/>
    <lineage>
        <taxon>Bacteria</taxon>
        <taxon>Pseudomonadati</taxon>
        <taxon>Bacteroidota</taxon>
        <taxon>Sphingobacteriia</taxon>
        <taxon>Sphingobacteriales</taxon>
        <taxon>Sphingobacteriaceae</taxon>
        <taxon>Mucilaginibacter</taxon>
    </lineage>
</organism>
<dbReference type="CDD" id="cd12797">
    <property type="entry name" value="M23_peptidase"/>
    <property type="match status" value="1"/>
</dbReference>
<dbReference type="GO" id="GO:0004222">
    <property type="term" value="F:metalloendopeptidase activity"/>
    <property type="evidence" value="ECO:0007669"/>
    <property type="project" value="TreeGrafter"/>
</dbReference>
<dbReference type="Proteomes" id="UP000215002">
    <property type="component" value="Chromosome"/>
</dbReference>
<dbReference type="RefSeq" id="WP_094572127.1">
    <property type="nucleotide sequence ID" value="NZ_CP022743.1"/>
</dbReference>
<dbReference type="InterPro" id="IPR016047">
    <property type="entry name" value="M23ase_b-sheet_dom"/>
</dbReference>